<reference evidence="7" key="1">
    <citation type="journal article" date="2021" name="Arch. Virol.">
        <title>First complete genome characterization of swinepox virus directly from a clinical sample indicates divergence of a Eurasian-lineage virus.</title>
        <authorList>
            <person name="Aasdev A."/>
            <person name="Mishra A."/>
            <person name="Bora D.P."/>
            <person name="Kurkure N.V."/>
            <person name="Barman N.N."/>
            <person name="Raut A.A."/>
        </authorList>
    </citation>
    <scope>NUCLEOTIDE SEQUENCE</scope>
    <source>
        <strain evidence="7">SwPV/India-Assam/16</strain>
    </source>
</reference>
<evidence type="ECO:0000313" key="7">
    <source>
        <dbReference type="EMBL" id="QQG31514.1"/>
    </source>
</evidence>
<comment type="subcellular location">
    <subcellularLocation>
        <location evidence="2">Host endosome</location>
    </subcellularLocation>
    <subcellularLocation>
        <location evidence="1">Virion membrane</location>
    </subcellularLocation>
</comment>
<proteinExistence type="predicted"/>
<dbReference type="InterPro" id="IPR005005">
    <property type="entry name" value="Poxvirus_F12L"/>
</dbReference>
<dbReference type="EMBL" id="MW036632">
    <property type="protein sequence ID" value="QQG31514.1"/>
    <property type="molecule type" value="Genomic_DNA"/>
</dbReference>
<dbReference type="GO" id="GO:0055036">
    <property type="term" value="C:virion membrane"/>
    <property type="evidence" value="ECO:0007669"/>
    <property type="project" value="UniProtKB-SubCell"/>
</dbReference>
<dbReference type="PIRSF" id="PIRSF015793">
    <property type="entry name" value="VAC_EEV"/>
    <property type="match status" value="1"/>
</dbReference>
<evidence type="ECO:0000256" key="6">
    <source>
        <dbReference type="ARBA" id="ARBA00023136"/>
    </source>
</evidence>
<keyword evidence="4" id="KW-0843">Virulence</keyword>
<keyword evidence="6" id="KW-0472">Membrane</keyword>
<organismHost>
    <name type="scientific">Sus scrofa</name>
    <name type="common">Pig</name>
    <dbReference type="NCBI Taxonomy" id="9823"/>
</organismHost>
<organism evidence="7">
    <name type="scientific">Swinepox virus</name>
    <name type="common">SWPV</name>
    <dbReference type="NCBI Taxonomy" id="10276"/>
    <lineage>
        <taxon>Viruses</taxon>
        <taxon>Varidnaviria</taxon>
        <taxon>Bamfordvirae</taxon>
        <taxon>Nucleocytoviricota</taxon>
        <taxon>Pokkesviricetes</taxon>
        <taxon>Chitovirales</taxon>
        <taxon>Poxviridae</taxon>
        <taxon>Chordopoxvirinae</taxon>
        <taxon>Suipoxvirus</taxon>
        <taxon>Suipoxvirus swinepox</taxon>
    </lineage>
</organism>
<dbReference type="Pfam" id="PF03337">
    <property type="entry name" value="Pox_F12L"/>
    <property type="match status" value="1"/>
</dbReference>
<dbReference type="Proteomes" id="UP000671927">
    <property type="component" value="Segment"/>
</dbReference>
<evidence type="ECO:0000256" key="5">
    <source>
        <dbReference type="ARBA" id="ARBA00023046"/>
    </source>
</evidence>
<name>A0A881SXY2_SWPV</name>
<keyword evidence="3" id="KW-0946">Virion</keyword>
<gene>
    <name evidence="7" type="primary">SwPV023</name>
</gene>
<dbReference type="GO" id="GO:0016032">
    <property type="term" value="P:viral process"/>
    <property type="evidence" value="ECO:0007669"/>
    <property type="project" value="InterPro"/>
</dbReference>
<evidence type="ECO:0000256" key="3">
    <source>
        <dbReference type="ARBA" id="ARBA00022844"/>
    </source>
</evidence>
<keyword evidence="5" id="KW-1039">Host endosome</keyword>
<protein>
    <submittedName>
        <fullName evidence="7">EEV maturation protein</fullName>
    </submittedName>
</protein>
<evidence type="ECO:0000256" key="2">
    <source>
        <dbReference type="ARBA" id="ARBA00004311"/>
    </source>
</evidence>
<evidence type="ECO:0000256" key="4">
    <source>
        <dbReference type="ARBA" id="ARBA00023026"/>
    </source>
</evidence>
<dbReference type="GO" id="GO:0044174">
    <property type="term" value="C:host cell endosome"/>
    <property type="evidence" value="ECO:0007669"/>
    <property type="project" value="UniProtKB-SubCell"/>
</dbReference>
<accession>A0A881SXY2</accession>
<evidence type="ECO:0000256" key="1">
    <source>
        <dbReference type="ARBA" id="ARBA00004182"/>
    </source>
</evidence>
<sequence>MNIIKSLKSYNNNNLTISSALNEYKFCIILARTNYGKGIIVYSGNLVYVQSMIDISDLEIIGITKYVEPYPKPIKPIGNLFIDELDTELFYSPKTSISPLIDILKKRFGNDDNIKTIIDSMTICGNVSVSEINYWMYRNGLYKYRFMNYRDSKITKDCQYTMIDEMVITYIGNHYIWVKNKAYNRPELDILPYNVENISLKNNWSKIFPYNRDLIKIIAISINAVITPTGPSIYMITTYPPGKTFIDFDSNKLLSEFFKWLRDDIMNNITTVILAGYFSSLFDFELLKASMSSHMGWSFIENDYMVSQDGLKIILMDFANFSFKLTLQEYCQYWNKNNAYNIKDLITKQEAKIKIKLLEKSSLKFISVLYDSIITQSVALNTLLSPWNISLFNRIEDIIIVKSNYSAATHIGNSVYYPSGYDALNFIQQSIRSKYVKTVGVSNPKSYSVYRLKSIVDIIGNESYPVGLPMYVKSFNEDKLYIALCKITIKNNIKIPIIFNDDINESSYTFYTPLTSIDIQLARKIGGYKIKEICGLQWEESVRVKKCIDDTIDNIGNIYTDKSDYVHNYLTQKTDLISHNDIYHMNTLFAAFAVSYCRKKLHALIENIDSHFLGDYVIKHNYRELWISNTLTLDTHFLCDTIKMN</sequence>